<proteinExistence type="predicted"/>
<gene>
    <name evidence="2" type="ORF">TSPGSL018_23662</name>
</gene>
<feature type="compositionally biased region" description="Polar residues" evidence="1">
    <location>
        <begin position="39"/>
        <end position="49"/>
    </location>
</feature>
<organism evidence="2">
    <name type="scientific">Tetraselmis sp. GSL018</name>
    <dbReference type="NCBI Taxonomy" id="582737"/>
    <lineage>
        <taxon>Eukaryota</taxon>
        <taxon>Viridiplantae</taxon>
        <taxon>Chlorophyta</taxon>
        <taxon>core chlorophytes</taxon>
        <taxon>Chlorodendrophyceae</taxon>
        <taxon>Chlorodendrales</taxon>
        <taxon>Chlorodendraceae</taxon>
        <taxon>Tetraselmis</taxon>
    </lineage>
</organism>
<evidence type="ECO:0000313" key="2">
    <source>
        <dbReference type="EMBL" id="JAC62322.1"/>
    </source>
</evidence>
<feature type="non-terminal residue" evidence="2">
    <location>
        <position position="1"/>
    </location>
</feature>
<evidence type="ECO:0000256" key="1">
    <source>
        <dbReference type="SAM" id="MobiDB-lite"/>
    </source>
</evidence>
<sequence>QSFRSRYWNAKQGWLPSATSLRGSCPPFPFSRPERTLSDMRSLSLSAPTETGVPLPPVLGSPQTAFPSSGGGLSWVGAWAGNRHTDGD</sequence>
<dbReference type="EMBL" id="GBEZ01024690">
    <property type="protein sequence ID" value="JAC62322.1"/>
    <property type="molecule type" value="Transcribed_RNA"/>
</dbReference>
<name>A0A061QNU0_9CHLO</name>
<protein>
    <submittedName>
        <fullName evidence="2">Uncharacterized protein</fullName>
    </submittedName>
</protein>
<feature type="non-terminal residue" evidence="2">
    <location>
        <position position="88"/>
    </location>
</feature>
<accession>A0A061QNU0</accession>
<reference evidence="2" key="1">
    <citation type="submission" date="2014-05" db="EMBL/GenBank/DDBJ databases">
        <title>The transcriptome of the halophilic microalga Tetraselmis sp. GSL018 isolated from the Great Salt Lake, Utah.</title>
        <authorList>
            <person name="Jinkerson R.E."/>
            <person name="D'Adamo S."/>
            <person name="Posewitz M.C."/>
        </authorList>
    </citation>
    <scope>NUCLEOTIDE SEQUENCE</scope>
    <source>
        <strain evidence="2">GSL018</strain>
    </source>
</reference>
<feature type="region of interest" description="Disordered" evidence="1">
    <location>
        <begin position="30"/>
        <end position="67"/>
    </location>
</feature>
<dbReference type="AlphaFoldDB" id="A0A061QNU0"/>